<gene>
    <name evidence="1" type="ORF">GGD89_000997</name>
</gene>
<protein>
    <submittedName>
        <fullName evidence="1">Uncharacterized protein</fullName>
    </submittedName>
</protein>
<accession>A0A7W6RCC0</accession>
<dbReference type="Proteomes" id="UP000554286">
    <property type="component" value="Unassembled WGS sequence"/>
</dbReference>
<organism evidence="1 2">
    <name type="scientific">Roseospira visakhapatnamensis</name>
    <dbReference type="NCBI Taxonomy" id="390880"/>
    <lineage>
        <taxon>Bacteria</taxon>
        <taxon>Pseudomonadati</taxon>
        <taxon>Pseudomonadota</taxon>
        <taxon>Alphaproteobacteria</taxon>
        <taxon>Rhodospirillales</taxon>
        <taxon>Rhodospirillaceae</taxon>
        <taxon>Roseospira</taxon>
    </lineage>
</organism>
<comment type="caution">
    <text evidence="1">The sequence shown here is derived from an EMBL/GenBank/DDBJ whole genome shotgun (WGS) entry which is preliminary data.</text>
</comment>
<dbReference type="AlphaFoldDB" id="A0A7W6RCC0"/>
<proteinExistence type="predicted"/>
<reference evidence="1 2" key="1">
    <citation type="submission" date="2020-08" db="EMBL/GenBank/DDBJ databases">
        <title>Genome sequencing of Purple Non-Sulfur Bacteria from various extreme environments.</title>
        <authorList>
            <person name="Mayer M."/>
        </authorList>
    </citation>
    <scope>NUCLEOTIDE SEQUENCE [LARGE SCALE GENOMIC DNA]</scope>
    <source>
        <strain evidence="1 2">JA131</strain>
    </source>
</reference>
<sequence>MTGVMDDRAHMLAHRRFMEEVEMAVRAANQEIISHKIPHLDRKAFFRLAVSIARLRANYLDAVIAVDWDHADVDEMMRVQGLRTLYEEARAGFEALQQAFERGYITLESRQAGGAQR</sequence>
<keyword evidence="2" id="KW-1185">Reference proteome</keyword>
<name>A0A7W6RCC0_9PROT</name>
<evidence type="ECO:0000313" key="1">
    <source>
        <dbReference type="EMBL" id="MBB4265379.1"/>
    </source>
</evidence>
<dbReference type="EMBL" id="JACIGK010000005">
    <property type="protein sequence ID" value="MBB4265379.1"/>
    <property type="molecule type" value="Genomic_DNA"/>
</dbReference>
<dbReference type="RefSeq" id="WP_246422608.1">
    <property type="nucleotide sequence ID" value="NZ_JACIGK010000005.1"/>
</dbReference>
<evidence type="ECO:0000313" key="2">
    <source>
        <dbReference type="Proteomes" id="UP000554286"/>
    </source>
</evidence>